<reference evidence="10 11" key="1">
    <citation type="journal article" date="2013" name="Genome Biol.">
        <title>The genome sequence of the most widely cultivated cacao type and its use to identify candidate genes regulating pod color.</title>
        <authorList>
            <person name="Motamayor J.C."/>
            <person name="Mockaitis K."/>
            <person name="Schmutz J."/>
            <person name="Haiminen N."/>
            <person name="Iii D.L."/>
            <person name="Cornejo O."/>
            <person name="Findley S.D."/>
            <person name="Zheng P."/>
            <person name="Utro F."/>
            <person name="Royaert S."/>
            <person name="Saski C."/>
            <person name="Jenkins J."/>
            <person name="Podicheti R."/>
            <person name="Zhao M."/>
            <person name="Scheffler B.E."/>
            <person name="Stack J.C."/>
            <person name="Feltus F.A."/>
            <person name="Mustiga G.M."/>
            <person name="Amores F."/>
            <person name="Phillips W."/>
            <person name="Marelli J.P."/>
            <person name="May G.D."/>
            <person name="Shapiro H."/>
            <person name="Ma J."/>
            <person name="Bustamante C.D."/>
            <person name="Schnell R.J."/>
            <person name="Main D."/>
            <person name="Gilbert D."/>
            <person name="Parida L."/>
            <person name="Kuhn D.N."/>
        </authorList>
    </citation>
    <scope>NUCLEOTIDE SEQUENCE [LARGE SCALE GENOMIC DNA]</scope>
    <source>
        <strain evidence="11">cv. Matina 1-6</strain>
    </source>
</reference>
<dbReference type="eggNOG" id="ENOG502QVJM">
    <property type="taxonomic scope" value="Eukaryota"/>
</dbReference>
<dbReference type="InterPro" id="IPR025846">
    <property type="entry name" value="TBL_N"/>
</dbReference>
<dbReference type="AlphaFoldDB" id="A0A061DKG9"/>
<dbReference type="Pfam" id="PF13966">
    <property type="entry name" value="zf-RVT"/>
    <property type="match status" value="1"/>
</dbReference>
<evidence type="ECO:0000259" key="8">
    <source>
        <dbReference type="Pfam" id="PF13966"/>
    </source>
</evidence>
<keyword evidence="4" id="KW-0735">Signal-anchor</keyword>
<dbReference type="PANTHER" id="PTHR32285">
    <property type="entry name" value="PROTEIN TRICHOME BIREFRINGENCE-LIKE 9-RELATED"/>
    <property type="match status" value="1"/>
</dbReference>
<dbReference type="InterPro" id="IPR026960">
    <property type="entry name" value="RVT-Znf"/>
</dbReference>
<dbReference type="InParanoid" id="A0A061DKG9"/>
<evidence type="ECO:0000313" key="11">
    <source>
        <dbReference type="Proteomes" id="UP000026915"/>
    </source>
</evidence>
<keyword evidence="3" id="KW-0812">Transmembrane</keyword>
<dbReference type="EMBL" id="CM001879">
    <property type="protein sequence ID" value="EOX92927.1"/>
    <property type="molecule type" value="Genomic_DNA"/>
</dbReference>
<sequence>MIANNGHHTKFLKDNWHPCGPIIAFATTELMKVEVELPVASFCDDYGNWDFDLLSQLLLNNIEWMIATAIVDPTNGEEDTGFWTKVRLFVWRILHESLPTKDWLSHKNMAISTQCPRYADPRENILHALRDCNTSKATWLQVKPDLIDREFFNIDLQQWVKINMSNAEVFDDILWGLYSYMLYVLPLLHQLVHGEEAEEVRVKINSCDPFQGSWVYDESYPFYETSIWTCPVMQNQFDCQGNGRPDRDYLKYRWQPTGCDLPRFDGSDFLMRIRGKSIMFVGDSLGLNKWQSLICMLHSTVPGSSHKYVTTDGFTTVTFTARFNITLDYDAKLMYSHDVFLVDLVTLSDGRVLRLNSIEGSEAWKGIDFLVFNTWH</sequence>
<dbReference type="GO" id="GO:0016413">
    <property type="term" value="F:O-acetyltransferase activity"/>
    <property type="evidence" value="ECO:0007669"/>
    <property type="project" value="InterPro"/>
</dbReference>
<evidence type="ECO:0000256" key="3">
    <source>
        <dbReference type="ARBA" id="ARBA00022692"/>
    </source>
</evidence>
<keyword evidence="6" id="KW-0472">Membrane</keyword>
<keyword evidence="11" id="KW-1185">Reference proteome</keyword>
<comment type="subcellular location">
    <subcellularLocation>
        <location evidence="1">Membrane</location>
        <topology evidence="1">Single-pass membrane protein</topology>
    </subcellularLocation>
</comment>
<accession>A0A061DKG9</accession>
<comment type="similarity">
    <text evidence="2">Belongs to the PC-esterase family. TBL subfamily.</text>
</comment>
<evidence type="ECO:0000256" key="2">
    <source>
        <dbReference type="ARBA" id="ARBA00007727"/>
    </source>
</evidence>
<gene>
    <name evidence="10" type="ORF">TCM_001789</name>
</gene>
<dbReference type="GO" id="GO:0016020">
    <property type="term" value="C:membrane"/>
    <property type="evidence" value="ECO:0007669"/>
    <property type="project" value="UniProtKB-SubCell"/>
</dbReference>
<evidence type="ECO:0000313" key="10">
    <source>
        <dbReference type="EMBL" id="EOX92927.1"/>
    </source>
</evidence>
<dbReference type="Pfam" id="PF13839">
    <property type="entry name" value="PC-Esterase"/>
    <property type="match status" value="1"/>
</dbReference>
<dbReference type="Pfam" id="PF14416">
    <property type="entry name" value="PMR5N"/>
    <property type="match status" value="1"/>
</dbReference>
<feature type="domain" description="Trichome birefringence-like N-terminal" evidence="9">
    <location>
        <begin position="206"/>
        <end position="260"/>
    </location>
</feature>
<proteinExistence type="inferred from homology"/>
<dbReference type="PANTHER" id="PTHR32285:SF42">
    <property type="entry name" value="PROTEIN TRICHOME BIREFRINGENCE-LIKE 37"/>
    <property type="match status" value="1"/>
</dbReference>
<keyword evidence="5" id="KW-1133">Transmembrane helix</keyword>
<evidence type="ECO:0000256" key="4">
    <source>
        <dbReference type="ARBA" id="ARBA00022968"/>
    </source>
</evidence>
<evidence type="ECO:0000259" key="9">
    <source>
        <dbReference type="Pfam" id="PF14416"/>
    </source>
</evidence>
<dbReference type="InterPro" id="IPR029962">
    <property type="entry name" value="TBL"/>
</dbReference>
<feature type="domain" description="Trichome birefringence-like C-terminal" evidence="7">
    <location>
        <begin position="261"/>
        <end position="376"/>
    </location>
</feature>
<dbReference type="Proteomes" id="UP000026915">
    <property type="component" value="Chromosome 1"/>
</dbReference>
<dbReference type="InterPro" id="IPR026057">
    <property type="entry name" value="TBL_C"/>
</dbReference>
<protein>
    <submittedName>
        <fullName evidence="10">Trichome birefringence-like 43</fullName>
    </submittedName>
</protein>
<name>A0A061DKG9_THECC</name>
<feature type="domain" description="Reverse transcriptase zinc-binding" evidence="8">
    <location>
        <begin position="83"/>
        <end position="139"/>
    </location>
</feature>
<evidence type="ECO:0000256" key="1">
    <source>
        <dbReference type="ARBA" id="ARBA00004167"/>
    </source>
</evidence>
<dbReference type="HOGENOM" id="CLU_736525_0_0_1"/>
<dbReference type="Gramene" id="EOX92927">
    <property type="protein sequence ID" value="EOX92927"/>
    <property type="gene ID" value="TCM_001789"/>
</dbReference>
<evidence type="ECO:0000256" key="6">
    <source>
        <dbReference type="ARBA" id="ARBA00023136"/>
    </source>
</evidence>
<evidence type="ECO:0000256" key="5">
    <source>
        <dbReference type="ARBA" id="ARBA00022989"/>
    </source>
</evidence>
<evidence type="ECO:0000259" key="7">
    <source>
        <dbReference type="Pfam" id="PF13839"/>
    </source>
</evidence>
<dbReference type="STRING" id="3641.A0A061DKG9"/>
<organism evidence="10 11">
    <name type="scientific">Theobroma cacao</name>
    <name type="common">Cacao</name>
    <name type="synonym">Cocoa</name>
    <dbReference type="NCBI Taxonomy" id="3641"/>
    <lineage>
        <taxon>Eukaryota</taxon>
        <taxon>Viridiplantae</taxon>
        <taxon>Streptophyta</taxon>
        <taxon>Embryophyta</taxon>
        <taxon>Tracheophyta</taxon>
        <taxon>Spermatophyta</taxon>
        <taxon>Magnoliopsida</taxon>
        <taxon>eudicotyledons</taxon>
        <taxon>Gunneridae</taxon>
        <taxon>Pentapetalae</taxon>
        <taxon>rosids</taxon>
        <taxon>malvids</taxon>
        <taxon>Malvales</taxon>
        <taxon>Malvaceae</taxon>
        <taxon>Byttnerioideae</taxon>
        <taxon>Theobroma</taxon>
    </lineage>
</organism>